<accession>D8LIN3</accession>
<dbReference type="InParanoid" id="D8LIN3"/>
<dbReference type="EMBL" id="FN649748">
    <property type="protein sequence ID" value="CBN75943.1"/>
    <property type="molecule type" value="Genomic_DNA"/>
</dbReference>
<evidence type="ECO:0000313" key="3">
    <source>
        <dbReference type="Proteomes" id="UP000002630"/>
    </source>
</evidence>
<feature type="compositionally biased region" description="Basic residues" evidence="1">
    <location>
        <begin position="14"/>
        <end position="23"/>
    </location>
</feature>
<feature type="region of interest" description="Disordered" evidence="1">
    <location>
        <begin position="206"/>
        <end position="307"/>
    </location>
</feature>
<organism evidence="2 3">
    <name type="scientific">Ectocarpus siliculosus</name>
    <name type="common">Brown alga</name>
    <name type="synonym">Conferva siliculosa</name>
    <dbReference type="NCBI Taxonomy" id="2880"/>
    <lineage>
        <taxon>Eukaryota</taxon>
        <taxon>Sar</taxon>
        <taxon>Stramenopiles</taxon>
        <taxon>Ochrophyta</taxon>
        <taxon>PX clade</taxon>
        <taxon>Phaeophyceae</taxon>
        <taxon>Ectocarpales</taxon>
        <taxon>Ectocarpaceae</taxon>
        <taxon>Ectocarpus</taxon>
    </lineage>
</organism>
<protein>
    <recommendedName>
        <fullName evidence="4">Ribosomal protein L7Ae/L30e/S12e/Gadd45 domain-containing protein</fullName>
    </recommendedName>
</protein>
<dbReference type="Gene3D" id="3.30.1330.30">
    <property type="match status" value="1"/>
</dbReference>
<proteinExistence type="predicted"/>
<feature type="region of interest" description="Disordered" evidence="1">
    <location>
        <begin position="1"/>
        <end position="38"/>
    </location>
</feature>
<feature type="region of interest" description="Disordered" evidence="1">
    <location>
        <begin position="89"/>
        <end position="121"/>
    </location>
</feature>
<dbReference type="InterPro" id="IPR029064">
    <property type="entry name" value="Ribosomal_eL30-like_sf"/>
</dbReference>
<reference evidence="2 3" key="1">
    <citation type="journal article" date="2010" name="Nature">
        <title>The Ectocarpus genome and the independent evolution of multicellularity in brown algae.</title>
        <authorList>
            <person name="Cock J.M."/>
            <person name="Sterck L."/>
            <person name="Rouze P."/>
            <person name="Scornet D."/>
            <person name="Allen A.E."/>
            <person name="Amoutzias G."/>
            <person name="Anthouard V."/>
            <person name="Artiguenave F."/>
            <person name="Aury J.M."/>
            <person name="Badger J.H."/>
            <person name="Beszteri B."/>
            <person name="Billiau K."/>
            <person name="Bonnet E."/>
            <person name="Bothwell J.H."/>
            <person name="Bowler C."/>
            <person name="Boyen C."/>
            <person name="Brownlee C."/>
            <person name="Carrano C.J."/>
            <person name="Charrier B."/>
            <person name="Cho G.Y."/>
            <person name="Coelho S.M."/>
            <person name="Collen J."/>
            <person name="Corre E."/>
            <person name="Da Silva C."/>
            <person name="Delage L."/>
            <person name="Delaroque N."/>
            <person name="Dittami S.M."/>
            <person name="Doulbeau S."/>
            <person name="Elias M."/>
            <person name="Farnham G."/>
            <person name="Gachon C.M."/>
            <person name="Gschloessl B."/>
            <person name="Heesch S."/>
            <person name="Jabbari K."/>
            <person name="Jubin C."/>
            <person name="Kawai H."/>
            <person name="Kimura K."/>
            <person name="Kloareg B."/>
            <person name="Kupper F.C."/>
            <person name="Lang D."/>
            <person name="Le Bail A."/>
            <person name="Leblanc C."/>
            <person name="Lerouge P."/>
            <person name="Lohr M."/>
            <person name="Lopez P.J."/>
            <person name="Martens C."/>
            <person name="Maumus F."/>
            <person name="Michel G."/>
            <person name="Miranda-Saavedra D."/>
            <person name="Morales J."/>
            <person name="Moreau H."/>
            <person name="Motomura T."/>
            <person name="Nagasato C."/>
            <person name="Napoli C.A."/>
            <person name="Nelson D.R."/>
            <person name="Nyvall-Collen P."/>
            <person name="Peters A.F."/>
            <person name="Pommier C."/>
            <person name="Potin P."/>
            <person name="Poulain J."/>
            <person name="Quesneville H."/>
            <person name="Read B."/>
            <person name="Rensing S.A."/>
            <person name="Ritter A."/>
            <person name="Rousvoal S."/>
            <person name="Samanta M."/>
            <person name="Samson G."/>
            <person name="Schroeder D.C."/>
            <person name="Segurens B."/>
            <person name="Strittmatter M."/>
            <person name="Tonon T."/>
            <person name="Tregear J.W."/>
            <person name="Valentin K."/>
            <person name="von Dassow P."/>
            <person name="Yamagishi T."/>
            <person name="Van de Peer Y."/>
            <person name="Wincker P."/>
        </authorList>
    </citation>
    <scope>NUCLEOTIDE SEQUENCE [LARGE SCALE GENOMIC DNA]</scope>
    <source>
        <strain evidence="3">Ec32 / CCAP1310/4</strain>
    </source>
</reference>
<dbReference type="OrthoDB" id="20109at2759"/>
<feature type="compositionally biased region" description="Basic and acidic residues" evidence="1">
    <location>
        <begin position="275"/>
        <end position="307"/>
    </location>
</feature>
<evidence type="ECO:0008006" key="4">
    <source>
        <dbReference type="Google" id="ProtNLM"/>
    </source>
</evidence>
<feature type="compositionally biased region" description="Basic and acidic residues" evidence="1">
    <location>
        <begin position="226"/>
        <end position="237"/>
    </location>
</feature>
<evidence type="ECO:0000256" key="1">
    <source>
        <dbReference type="SAM" id="MobiDB-lite"/>
    </source>
</evidence>
<dbReference type="EMBL" id="FN648399">
    <property type="protein sequence ID" value="CBN75943.1"/>
    <property type="molecule type" value="Genomic_DNA"/>
</dbReference>
<keyword evidence="3" id="KW-1185">Reference proteome</keyword>
<dbReference type="Proteomes" id="UP000002630">
    <property type="component" value="Linkage Group LG23"/>
</dbReference>
<name>D8LIN3_ECTSI</name>
<gene>
    <name evidence="2" type="ORF">Esi_0220_0030</name>
</gene>
<feature type="compositionally biased region" description="Low complexity" evidence="1">
    <location>
        <begin position="89"/>
        <end position="103"/>
    </location>
</feature>
<evidence type="ECO:0000313" key="2">
    <source>
        <dbReference type="EMBL" id="CBN75943.1"/>
    </source>
</evidence>
<feature type="compositionally biased region" description="Polar residues" evidence="1">
    <location>
        <begin position="104"/>
        <end position="114"/>
    </location>
</feature>
<sequence length="330" mass="33863">MTLALAGSPLVGRNVKRGGKSPKHASSPGSSGTKGAALALETNESKIVLDRLGKEIVTLLQAGGSKKDAARRRLRMGINEVTKFLESKAAAAAAPPKTPSSASRGSSINRQGISKASGKCDSAQAGAGAEVGARASLVAPAPPHTPPAIVLICRDVRPARLVEHVHALVVLTATPFLVLSEPSSSLGGVFGCKTMAALAICPARTPRPAQTSSISPPPSSSTGTPGEEKGEEEEHKPPPRARGATAATGEGEGEEKDVEGREGCSGGGEEEGEEREGCRGGGRGREEGREGEGRRDGGGEVTVSDDRVAVDEDVDSFVEFLRRKVRTPSS</sequence>
<dbReference type="AlphaFoldDB" id="D8LIN3"/>